<feature type="region of interest" description="Disordered" evidence="1">
    <location>
        <begin position="31"/>
        <end position="83"/>
    </location>
</feature>
<evidence type="ECO:0000256" key="1">
    <source>
        <dbReference type="SAM" id="MobiDB-lite"/>
    </source>
</evidence>
<dbReference type="EMBL" id="JADGJD010000042">
    <property type="protein sequence ID" value="KAJ3056198.1"/>
    <property type="molecule type" value="Genomic_DNA"/>
</dbReference>
<feature type="compositionally biased region" description="Polar residues" evidence="1">
    <location>
        <begin position="52"/>
        <end position="79"/>
    </location>
</feature>
<evidence type="ECO:0000313" key="3">
    <source>
        <dbReference type="Proteomes" id="UP001212841"/>
    </source>
</evidence>
<organism evidence="2 3">
    <name type="scientific">Rhizophlyctis rosea</name>
    <dbReference type="NCBI Taxonomy" id="64517"/>
    <lineage>
        <taxon>Eukaryota</taxon>
        <taxon>Fungi</taxon>
        <taxon>Fungi incertae sedis</taxon>
        <taxon>Chytridiomycota</taxon>
        <taxon>Chytridiomycota incertae sedis</taxon>
        <taxon>Chytridiomycetes</taxon>
        <taxon>Rhizophlyctidales</taxon>
        <taxon>Rhizophlyctidaceae</taxon>
        <taxon>Rhizophlyctis</taxon>
    </lineage>
</organism>
<comment type="caution">
    <text evidence="2">The sequence shown here is derived from an EMBL/GenBank/DDBJ whole genome shotgun (WGS) entry which is preliminary data.</text>
</comment>
<dbReference type="AlphaFoldDB" id="A0AAD5SK96"/>
<reference evidence="2" key="1">
    <citation type="submission" date="2020-05" db="EMBL/GenBank/DDBJ databases">
        <title>Phylogenomic resolution of chytrid fungi.</title>
        <authorList>
            <person name="Stajich J.E."/>
            <person name="Amses K."/>
            <person name="Simmons R."/>
            <person name="Seto K."/>
            <person name="Myers J."/>
            <person name="Bonds A."/>
            <person name="Quandt C.A."/>
            <person name="Barry K."/>
            <person name="Liu P."/>
            <person name="Grigoriev I."/>
            <person name="Longcore J.E."/>
            <person name="James T.Y."/>
        </authorList>
    </citation>
    <scope>NUCLEOTIDE SEQUENCE</scope>
    <source>
        <strain evidence="2">JEL0318</strain>
    </source>
</reference>
<name>A0AAD5SK96_9FUNG</name>
<evidence type="ECO:0000313" key="2">
    <source>
        <dbReference type="EMBL" id="KAJ3056198.1"/>
    </source>
</evidence>
<dbReference type="Proteomes" id="UP001212841">
    <property type="component" value="Unassembled WGS sequence"/>
</dbReference>
<sequence>MKANRLLAFGLRPQQAEADAHIILQNAEKKQKELNELQMERREGDQGKGAKNGNSETENTENASFSNMNNSDTNQNPSLSKLKGLVKSVTRDVTERDSKPSPLIFATLAATSSPQIITGILSATG</sequence>
<feature type="compositionally biased region" description="Basic and acidic residues" evidence="1">
    <location>
        <begin position="31"/>
        <end position="48"/>
    </location>
</feature>
<protein>
    <submittedName>
        <fullName evidence="2">Uncharacterized protein</fullName>
    </submittedName>
</protein>
<gene>
    <name evidence="2" type="ORF">HK097_007804</name>
</gene>
<keyword evidence="3" id="KW-1185">Reference proteome</keyword>
<accession>A0AAD5SK96</accession>
<proteinExistence type="predicted"/>